<keyword evidence="3" id="KW-0378">Hydrolase</keyword>
<keyword evidence="3" id="KW-0808">Transferase</keyword>
<dbReference type="OrthoDB" id="5513277at2"/>
<comment type="caution">
    <text evidence="3">The sequence shown here is derived from an EMBL/GenBank/DDBJ whole genome shotgun (WGS) entry which is preliminary data.</text>
</comment>
<sequence length="314" mass="35544">MFNKSLFIVSAFILFSCGATKTASSHFVFKNSKAEQKYITSYNNTMKLWPVSYEEKDINTSFGTAHVIISGPTSGEPLVLLHGMDASSTMWYPNIGDYAKKYRVYTIDYLMEPGKSVSKGDKLNTDEIISWYDQVFNNLGLEQFNLVGMSRGGWMATHYTLHSKDRIKKLILLAPVQTFNNIEVDTKTMTAANFKFFPNRNNLKKAVNALSRRPEKIAPAFKEQMYLGVKNTKSNFDVLQMTPFSKKELESLTLPVLVLVGDHDILNNSNIVEKAGKILPKINAAVIEDAGHFLTIDQKDEVDRRIIEFLDTKK</sequence>
<organism evidence="3 4">
    <name type="scientific">Flavobacterium beibuense</name>
    <dbReference type="NCBI Taxonomy" id="657326"/>
    <lineage>
        <taxon>Bacteria</taxon>
        <taxon>Pseudomonadati</taxon>
        <taxon>Bacteroidota</taxon>
        <taxon>Flavobacteriia</taxon>
        <taxon>Flavobacteriales</taxon>
        <taxon>Flavobacteriaceae</taxon>
        <taxon>Flavobacterium</taxon>
    </lineage>
</organism>
<dbReference type="InterPro" id="IPR050266">
    <property type="entry name" value="AB_hydrolase_sf"/>
</dbReference>
<dbReference type="EMBL" id="JUIW01000002">
    <property type="protein sequence ID" value="RYJ44987.1"/>
    <property type="molecule type" value="Genomic_DNA"/>
</dbReference>
<dbReference type="InterPro" id="IPR029058">
    <property type="entry name" value="AB_hydrolase_fold"/>
</dbReference>
<feature type="signal peptide" evidence="1">
    <location>
        <begin position="1"/>
        <end position="21"/>
    </location>
</feature>
<dbReference type="Pfam" id="PF00561">
    <property type="entry name" value="Abhydrolase_1"/>
    <property type="match status" value="1"/>
</dbReference>
<dbReference type="GO" id="GO:0016787">
    <property type="term" value="F:hydrolase activity"/>
    <property type="evidence" value="ECO:0007669"/>
    <property type="project" value="UniProtKB-KW"/>
</dbReference>
<name>A0A444WGR2_9FLAO</name>
<protein>
    <submittedName>
        <fullName evidence="3">Putative hydrolase or acyltransferase of alpha/beta superfamily</fullName>
    </submittedName>
</protein>
<dbReference type="SUPFAM" id="SSF53474">
    <property type="entry name" value="alpha/beta-Hydrolases"/>
    <property type="match status" value="1"/>
</dbReference>
<dbReference type="PANTHER" id="PTHR43798">
    <property type="entry name" value="MONOACYLGLYCEROL LIPASE"/>
    <property type="match status" value="1"/>
</dbReference>
<gene>
    <name evidence="3" type="ORF">NU09_0621</name>
</gene>
<dbReference type="Gene3D" id="3.40.50.1820">
    <property type="entry name" value="alpha/beta hydrolase"/>
    <property type="match status" value="1"/>
</dbReference>
<keyword evidence="4" id="KW-1185">Reference proteome</keyword>
<dbReference type="InterPro" id="IPR000073">
    <property type="entry name" value="AB_hydrolase_1"/>
</dbReference>
<keyword evidence="1" id="KW-0732">Signal</keyword>
<dbReference type="GO" id="GO:0016020">
    <property type="term" value="C:membrane"/>
    <property type="evidence" value="ECO:0007669"/>
    <property type="project" value="TreeGrafter"/>
</dbReference>
<dbReference type="PROSITE" id="PS51257">
    <property type="entry name" value="PROKAR_LIPOPROTEIN"/>
    <property type="match status" value="1"/>
</dbReference>
<accession>A0A444WGR2</accession>
<dbReference type="PANTHER" id="PTHR43798:SF33">
    <property type="entry name" value="HYDROLASE, PUTATIVE (AFU_ORTHOLOGUE AFUA_2G14860)-RELATED"/>
    <property type="match status" value="1"/>
</dbReference>
<proteinExistence type="predicted"/>
<evidence type="ECO:0000259" key="2">
    <source>
        <dbReference type="Pfam" id="PF00561"/>
    </source>
</evidence>
<evidence type="ECO:0000313" key="3">
    <source>
        <dbReference type="EMBL" id="RYJ44987.1"/>
    </source>
</evidence>
<evidence type="ECO:0000256" key="1">
    <source>
        <dbReference type="SAM" id="SignalP"/>
    </source>
</evidence>
<dbReference type="AlphaFoldDB" id="A0A444WGR2"/>
<reference evidence="3 4" key="1">
    <citation type="submission" date="2014-12" db="EMBL/GenBank/DDBJ databases">
        <title>Genome sequence of Flavobacterium beibuense RSKm HC5.</title>
        <authorList>
            <person name="Kim J.F."/>
            <person name="Song J.Y."/>
            <person name="Kwak M.-J."/>
            <person name="Lee S.-W."/>
        </authorList>
    </citation>
    <scope>NUCLEOTIDE SEQUENCE [LARGE SCALE GENOMIC DNA]</scope>
    <source>
        <strain evidence="3 4">RSKm HC5</strain>
    </source>
</reference>
<dbReference type="GO" id="GO:0016746">
    <property type="term" value="F:acyltransferase activity"/>
    <property type="evidence" value="ECO:0007669"/>
    <property type="project" value="UniProtKB-KW"/>
</dbReference>
<keyword evidence="3" id="KW-0012">Acyltransferase</keyword>
<dbReference type="Proteomes" id="UP000289775">
    <property type="component" value="Unassembled WGS sequence"/>
</dbReference>
<feature type="chain" id="PRO_5019567679" evidence="1">
    <location>
        <begin position="22"/>
        <end position="314"/>
    </location>
</feature>
<feature type="domain" description="AB hydrolase-1" evidence="2">
    <location>
        <begin position="77"/>
        <end position="297"/>
    </location>
</feature>
<evidence type="ECO:0000313" key="4">
    <source>
        <dbReference type="Proteomes" id="UP000289775"/>
    </source>
</evidence>